<dbReference type="PANTHER" id="PTHR33607">
    <property type="entry name" value="ENDONUCLEASE-1"/>
    <property type="match status" value="1"/>
</dbReference>
<dbReference type="OrthoDB" id="9800417at2"/>
<dbReference type="KEGG" id="salk:FBQ74_04890"/>
<evidence type="ECO:0000256" key="2">
    <source>
        <dbReference type="ARBA" id="ARBA00022722"/>
    </source>
</evidence>
<feature type="signal peptide" evidence="4">
    <location>
        <begin position="1"/>
        <end position="31"/>
    </location>
</feature>
<proteinExistence type="inferred from homology"/>
<evidence type="ECO:0000259" key="5">
    <source>
        <dbReference type="Pfam" id="PF02018"/>
    </source>
</evidence>
<feature type="domain" description="CBM-cenC" evidence="5">
    <location>
        <begin position="26"/>
        <end position="141"/>
    </location>
</feature>
<dbReference type="SUPFAM" id="SSF49785">
    <property type="entry name" value="Galactose-binding domain-like"/>
    <property type="match status" value="1"/>
</dbReference>
<organism evidence="6 7">
    <name type="scientific">Salinimonas iocasae</name>
    <dbReference type="NCBI Taxonomy" id="2572577"/>
    <lineage>
        <taxon>Bacteria</taxon>
        <taxon>Pseudomonadati</taxon>
        <taxon>Pseudomonadota</taxon>
        <taxon>Gammaproteobacteria</taxon>
        <taxon>Alteromonadales</taxon>
        <taxon>Alteromonadaceae</taxon>
        <taxon>Alteromonas/Salinimonas group</taxon>
        <taxon>Salinimonas</taxon>
    </lineage>
</organism>
<keyword evidence="6" id="KW-0255">Endonuclease</keyword>
<keyword evidence="4" id="KW-0732">Signal</keyword>
<reference evidence="6 7" key="1">
    <citation type="submission" date="2019-04" db="EMBL/GenBank/DDBJ databases">
        <title>Salinimonas iocasae sp. nov., a halophilic bacterium isolated from the outer tube casing of tubeworms in Okinawa Trough.</title>
        <authorList>
            <person name="Zhang H."/>
            <person name="Wang H."/>
            <person name="Li C."/>
        </authorList>
    </citation>
    <scope>NUCLEOTIDE SEQUENCE [LARGE SCALE GENOMIC DNA]</scope>
    <source>
        <strain evidence="6 7">KX18D6</strain>
    </source>
</reference>
<dbReference type="RefSeq" id="WP_139755608.1">
    <property type="nucleotide sequence ID" value="NZ_CP039852.1"/>
</dbReference>
<dbReference type="GO" id="GO:0016798">
    <property type="term" value="F:hydrolase activity, acting on glycosyl bonds"/>
    <property type="evidence" value="ECO:0007669"/>
    <property type="project" value="InterPro"/>
</dbReference>
<accession>A0A5B7YE07</accession>
<keyword evidence="2" id="KW-0540">Nuclease</keyword>
<protein>
    <submittedName>
        <fullName evidence="6">Endonuclease I</fullName>
    </submittedName>
</protein>
<evidence type="ECO:0000256" key="4">
    <source>
        <dbReference type="SAM" id="SignalP"/>
    </source>
</evidence>
<dbReference type="AlphaFoldDB" id="A0A5B7YE07"/>
<gene>
    <name evidence="6" type="ORF">FBQ74_04890</name>
</gene>
<feature type="chain" id="PRO_5023011670" evidence="4">
    <location>
        <begin position="32"/>
        <end position="541"/>
    </location>
</feature>
<dbReference type="PANTHER" id="PTHR33607:SF2">
    <property type="entry name" value="ENDONUCLEASE-1"/>
    <property type="match status" value="1"/>
</dbReference>
<dbReference type="Pfam" id="PF02018">
    <property type="entry name" value="CBM_4_9"/>
    <property type="match status" value="1"/>
</dbReference>
<dbReference type="Proteomes" id="UP000304912">
    <property type="component" value="Chromosome"/>
</dbReference>
<dbReference type="EMBL" id="CP039852">
    <property type="protein sequence ID" value="QCZ92859.1"/>
    <property type="molecule type" value="Genomic_DNA"/>
</dbReference>
<dbReference type="GO" id="GO:0004519">
    <property type="term" value="F:endonuclease activity"/>
    <property type="evidence" value="ECO:0007669"/>
    <property type="project" value="UniProtKB-KW"/>
</dbReference>
<dbReference type="InterPro" id="IPR044925">
    <property type="entry name" value="His-Me_finger_sf"/>
</dbReference>
<comment type="similarity">
    <text evidence="1">Belongs to the EndA/NucM nuclease family.</text>
</comment>
<evidence type="ECO:0000313" key="7">
    <source>
        <dbReference type="Proteomes" id="UP000304912"/>
    </source>
</evidence>
<sequence length="541" mass="58096">MKRTFASSVKRPLVAAASLLPLAASAQIANADFESWSANGPDSWTTIDSGITVSQSNSLTYSGNAAAAIDVLTGAQSDTDFRQSVDVEAGKSYEFSVWVYHTEGNLAARIYVDGYHNYSSEALTGQWQKLSYSYTASTSKTIEVGLRFYDQTGFDGVERVYIDNFSPAVSGGTGNGCSQSSGTFSLTTDNYGSETSWQITDSSNQQVISGSGYASNTTTETPVCLADGDYTLTVSDSYGDGICCSYGSGQYSLSVAGQTLASGGQFGAQDVTAFSVGSAGGGGSDLSGYYSSADGLTGFALKTELYNIIRGHSTQSYSDLWTFYQSYGDDKYYENDGSILDFYSENPTGNDPYNFTAGADQCGSYSGEGDCYNREHAFPRSWFGGAVAPMNTDVHHVFSTDGYVNGRRSSYPYGEVGSASYVSLNGSRLGNAASGLGYSGTVFEPIDAFKGDVARAYFYMATRYEPSIGGWQYNSSYGDAVLDGSDAQVFESWFLTMLKQWHAQDPVSQAERDRNDAAYSFQGNRNPFVDHPELVSEIWGN</sequence>
<dbReference type="InterPro" id="IPR007346">
    <property type="entry name" value="Endonuclease-I"/>
</dbReference>
<keyword evidence="7" id="KW-1185">Reference proteome</keyword>
<keyword evidence="3" id="KW-0378">Hydrolase</keyword>
<dbReference type="SUPFAM" id="SSF54060">
    <property type="entry name" value="His-Me finger endonucleases"/>
    <property type="match status" value="1"/>
</dbReference>
<evidence type="ECO:0000256" key="3">
    <source>
        <dbReference type="ARBA" id="ARBA00022801"/>
    </source>
</evidence>
<dbReference type="Gene3D" id="2.60.120.260">
    <property type="entry name" value="Galactose-binding domain-like"/>
    <property type="match status" value="1"/>
</dbReference>
<name>A0A5B7YE07_9ALTE</name>
<dbReference type="InterPro" id="IPR008979">
    <property type="entry name" value="Galactose-bd-like_sf"/>
</dbReference>
<dbReference type="InterPro" id="IPR003305">
    <property type="entry name" value="CenC_carb-bd"/>
</dbReference>
<evidence type="ECO:0000313" key="6">
    <source>
        <dbReference type="EMBL" id="QCZ92859.1"/>
    </source>
</evidence>
<dbReference type="Pfam" id="PF04231">
    <property type="entry name" value="Endonuclease_1"/>
    <property type="match status" value="1"/>
</dbReference>
<evidence type="ECO:0000256" key="1">
    <source>
        <dbReference type="ARBA" id="ARBA00006429"/>
    </source>
</evidence>